<keyword evidence="1" id="KW-1185">Reference proteome</keyword>
<protein>
    <submittedName>
        <fullName evidence="2">CS domain-containing protein</fullName>
    </submittedName>
</protein>
<proteinExistence type="predicted"/>
<name>A0A183BZQ9_GLOPA</name>
<sequence length="228" mass="26219">MFQTFLLFCNHSTDAFILKGAVLPQVKLLGSNDSVMEIDTNGNFEIELKFKQPLVYEADRLSQKNYYLDFESSLKINRSVLCSSEMKKDQKNVITIRGNVVNLPDIDCAWKIKVELFKSEPRANSSQQLSLITSPKPKKFQHILTYPTLAPKSNEPDDSYRYNFDKINNSESAMAKEKESMVKLYNAYLNIAKAKSTYNMVNSVVENVVAYKLSLQMVRMRMIKDIKE</sequence>
<accession>A0A183BZQ9</accession>
<evidence type="ECO:0000313" key="1">
    <source>
        <dbReference type="Proteomes" id="UP000050741"/>
    </source>
</evidence>
<organism evidence="1 2">
    <name type="scientific">Globodera pallida</name>
    <name type="common">Potato cyst nematode worm</name>
    <name type="synonym">Heterodera pallida</name>
    <dbReference type="NCBI Taxonomy" id="36090"/>
    <lineage>
        <taxon>Eukaryota</taxon>
        <taxon>Metazoa</taxon>
        <taxon>Ecdysozoa</taxon>
        <taxon>Nematoda</taxon>
        <taxon>Chromadorea</taxon>
        <taxon>Rhabditida</taxon>
        <taxon>Tylenchina</taxon>
        <taxon>Tylenchomorpha</taxon>
        <taxon>Tylenchoidea</taxon>
        <taxon>Heteroderidae</taxon>
        <taxon>Heteroderinae</taxon>
        <taxon>Globodera</taxon>
    </lineage>
</organism>
<evidence type="ECO:0000313" key="2">
    <source>
        <dbReference type="WBParaSite" id="GPLIN_000610000"/>
    </source>
</evidence>
<reference evidence="1" key="2">
    <citation type="submission" date="2014-05" db="EMBL/GenBank/DDBJ databases">
        <title>The genome and life-stage specific transcriptomes of Globodera pallida elucidate key aspects of plant parasitism by a cyst nematode.</title>
        <authorList>
            <person name="Cotton J.A."/>
            <person name="Lilley C.J."/>
            <person name="Jones L.M."/>
            <person name="Kikuchi T."/>
            <person name="Reid A.J."/>
            <person name="Thorpe P."/>
            <person name="Tsai I.J."/>
            <person name="Beasley H."/>
            <person name="Blok V."/>
            <person name="Cock P.J.A."/>
            <person name="Van den Akker S.E."/>
            <person name="Holroyd N."/>
            <person name="Hunt M."/>
            <person name="Mantelin S."/>
            <person name="Naghra H."/>
            <person name="Pain A."/>
            <person name="Palomares-Rius J.E."/>
            <person name="Zarowiecki M."/>
            <person name="Berriman M."/>
            <person name="Jones J.T."/>
            <person name="Urwin P.E."/>
        </authorList>
    </citation>
    <scope>NUCLEOTIDE SEQUENCE [LARGE SCALE GENOMIC DNA]</scope>
    <source>
        <strain evidence="1">Lindley</strain>
    </source>
</reference>
<reference evidence="1" key="1">
    <citation type="submission" date="2013-12" db="EMBL/GenBank/DDBJ databases">
        <authorList>
            <person name="Aslett M."/>
        </authorList>
    </citation>
    <scope>NUCLEOTIDE SEQUENCE [LARGE SCALE GENOMIC DNA]</scope>
    <source>
        <strain evidence="1">Lindley</strain>
    </source>
</reference>
<dbReference type="WBParaSite" id="GPLIN_000610000">
    <property type="protein sequence ID" value="GPLIN_000610000"/>
    <property type="gene ID" value="GPLIN_000610000"/>
</dbReference>
<dbReference type="Proteomes" id="UP000050741">
    <property type="component" value="Unassembled WGS sequence"/>
</dbReference>
<dbReference type="AlphaFoldDB" id="A0A183BZQ9"/>
<reference evidence="2" key="3">
    <citation type="submission" date="2016-06" db="UniProtKB">
        <authorList>
            <consortium name="WormBaseParasite"/>
        </authorList>
    </citation>
    <scope>IDENTIFICATION</scope>
</reference>